<dbReference type="SUPFAM" id="SSF52540">
    <property type="entry name" value="P-loop containing nucleoside triphosphate hydrolases"/>
    <property type="match status" value="1"/>
</dbReference>
<keyword evidence="3" id="KW-0131">Cell cycle</keyword>
<dbReference type="Proteomes" id="UP000681075">
    <property type="component" value="Unassembled WGS sequence"/>
</dbReference>
<keyword evidence="1" id="KW-0547">Nucleotide-binding</keyword>
<dbReference type="PANTHER" id="PTHR12169">
    <property type="entry name" value="ATPASE N2B"/>
    <property type="match status" value="1"/>
</dbReference>
<dbReference type="Pfam" id="PF03969">
    <property type="entry name" value="AFG1_ATPase"/>
    <property type="match status" value="1"/>
</dbReference>
<dbReference type="GO" id="GO:0005737">
    <property type="term" value="C:cytoplasm"/>
    <property type="evidence" value="ECO:0007669"/>
    <property type="project" value="TreeGrafter"/>
</dbReference>
<keyword evidence="3" id="KW-0132">Cell division</keyword>
<dbReference type="AlphaFoldDB" id="A0A8S8XCJ9"/>
<dbReference type="PANTHER" id="PTHR12169:SF6">
    <property type="entry name" value="AFG1-LIKE ATPASE"/>
    <property type="match status" value="1"/>
</dbReference>
<dbReference type="InterPro" id="IPR005654">
    <property type="entry name" value="ATPase_AFG1-like"/>
</dbReference>
<dbReference type="GO" id="GO:0005524">
    <property type="term" value="F:ATP binding"/>
    <property type="evidence" value="ECO:0007669"/>
    <property type="project" value="UniProtKB-KW"/>
</dbReference>
<keyword evidence="4" id="KW-1185">Reference proteome</keyword>
<gene>
    <name evidence="3" type="ORF">TMPK1_34200</name>
</gene>
<name>A0A8S8XCJ9_9PROT</name>
<evidence type="ECO:0000256" key="1">
    <source>
        <dbReference type="ARBA" id="ARBA00022741"/>
    </source>
</evidence>
<proteinExistence type="predicted"/>
<dbReference type="GO" id="GO:0051301">
    <property type="term" value="P:cell division"/>
    <property type="evidence" value="ECO:0007669"/>
    <property type="project" value="UniProtKB-KW"/>
</dbReference>
<dbReference type="InterPro" id="IPR027417">
    <property type="entry name" value="P-loop_NTPase"/>
</dbReference>
<dbReference type="EMBL" id="BOPV01000001">
    <property type="protein sequence ID" value="GIL41183.1"/>
    <property type="molecule type" value="Genomic_DNA"/>
</dbReference>
<evidence type="ECO:0000256" key="2">
    <source>
        <dbReference type="ARBA" id="ARBA00022840"/>
    </source>
</evidence>
<dbReference type="Gene3D" id="3.40.50.300">
    <property type="entry name" value="P-loop containing nucleotide triphosphate hydrolases"/>
    <property type="match status" value="1"/>
</dbReference>
<keyword evidence="2" id="KW-0067">ATP-binding</keyword>
<sequence>MQAPEQNIRPATVADDLRARFKSAALIADQAQLAAAERLDALAARLVDYEPQKNGGGFLSRLFDKKADAPKGLYLWGPVGRGKSMLMDMFFARVAVRQKRRVHFHEFMAAAHRRLFELRRASSESGGPKSDALDRLADEIVAQHWLICFDEFQVFDIADAMVLGRLFTALFARGAVVVATSNTEPARLYEGGLQRQLFLPFIDLLQQRVETVAVAGPMDHRQGRLMGRRVWWNPADGTAERALARYFGELSDGAPSGSVALSVAGGRELVVKRAAGRVAWFQAEELLDRPLGAQDFLAIAERFDAVLVSGLKPLRAAQRNEVRRLILLVDALYEAGTVLIASADADPDGLVAEGPHAVEFQRTASRLAEMQADSWLAARWALASNDTSL</sequence>
<organism evidence="3 4">
    <name type="scientific">Roseiterribacter gracilis</name>
    <dbReference type="NCBI Taxonomy" id="2812848"/>
    <lineage>
        <taxon>Bacteria</taxon>
        <taxon>Pseudomonadati</taxon>
        <taxon>Pseudomonadota</taxon>
        <taxon>Alphaproteobacteria</taxon>
        <taxon>Rhodospirillales</taxon>
        <taxon>Roseiterribacteraceae</taxon>
        <taxon>Roseiterribacter</taxon>
    </lineage>
</organism>
<evidence type="ECO:0000313" key="4">
    <source>
        <dbReference type="Proteomes" id="UP000681075"/>
    </source>
</evidence>
<comment type="caution">
    <text evidence="3">The sequence shown here is derived from an EMBL/GenBank/DDBJ whole genome shotgun (WGS) entry which is preliminary data.</text>
</comment>
<dbReference type="NCBIfam" id="NF040713">
    <property type="entry name" value="ZapE"/>
    <property type="match status" value="1"/>
</dbReference>
<reference evidence="3" key="1">
    <citation type="submission" date="2021-02" db="EMBL/GenBank/DDBJ databases">
        <title>Genome sequence of Rhodospirillales sp. strain TMPK1 isolated from soil.</title>
        <authorList>
            <person name="Nakai R."/>
            <person name="Kusada H."/>
            <person name="Tamaki H."/>
        </authorList>
    </citation>
    <scope>NUCLEOTIDE SEQUENCE</scope>
    <source>
        <strain evidence="3">TMPK1</strain>
    </source>
</reference>
<evidence type="ECO:0000313" key="3">
    <source>
        <dbReference type="EMBL" id="GIL41183.1"/>
    </source>
</evidence>
<protein>
    <submittedName>
        <fullName evidence="3">Cell division protein ZapE</fullName>
    </submittedName>
</protein>
<dbReference type="GO" id="GO:0016887">
    <property type="term" value="F:ATP hydrolysis activity"/>
    <property type="evidence" value="ECO:0007669"/>
    <property type="project" value="InterPro"/>
</dbReference>
<accession>A0A8S8XCJ9</accession>